<evidence type="ECO:0000313" key="1">
    <source>
        <dbReference type="EMBL" id="KAK7821155.1"/>
    </source>
</evidence>
<accession>A0AAW0J3F3</accession>
<organism evidence="1 2">
    <name type="scientific">Quercus suber</name>
    <name type="common">Cork oak</name>
    <dbReference type="NCBI Taxonomy" id="58331"/>
    <lineage>
        <taxon>Eukaryota</taxon>
        <taxon>Viridiplantae</taxon>
        <taxon>Streptophyta</taxon>
        <taxon>Embryophyta</taxon>
        <taxon>Tracheophyta</taxon>
        <taxon>Spermatophyta</taxon>
        <taxon>Magnoliopsida</taxon>
        <taxon>eudicotyledons</taxon>
        <taxon>Gunneridae</taxon>
        <taxon>Pentapetalae</taxon>
        <taxon>rosids</taxon>
        <taxon>fabids</taxon>
        <taxon>Fagales</taxon>
        <taxon>Fagaceae</taxon>
        <taxon>Quercus</taxon>
    </lineage>
</organism>
<evidence type="ECO:0000313" key="2">
    <source>
        <dbReference type="Proteomes" id="UP000237347"/>
    </source>
</evidence>
<sequence>MDETNVSLKLMIDRESQRVLFAEAGKEFIDFLFQILVLPVGTLIPLFEKQGMQGSFGNIFESIENLGSIYLQPGVNKEILLRQVMNYKSIYLHRPTIISAYVDNFGKGIHRFPLSQSGPTHRNFVPLFEKQGIQGSFGNIYESIENLGSIYLQPGVSKDTFLKPEVHISGDGGTGLPLLLQNIESSSTFMKLFSCARTSGACDSYLAYNLSAICPSCGNVMNREKNMVDPPTPSASTERGYVKGLVTYMVMDDLVVKPMSTISTITLLNKFNVQEFGALEEKVVNLGMDEKETKFLELIADPSQSQVYAPQYFIMSASNNLNFQRSLILISNAII</sequence>
<comment type="caution">
    <text evidence="1">The sequence shown here is derived from an EMBL/GenBank/DDBJ whole genome shotgun (WGS) entry which is preliminary data.</text>
</comment>
<reference evidence="1 2" key="1">
    <citation type="journal article" date="2018" name="Sci. Data">
        <title>The draft genome sequence of cork oak.</title>
        <authorList>
            <person name="Ramos A.M."/>
            <person name="Usie A."/>
            <person name="Barbosa P."/>
            <person name="Barros P.M."/>
            <person name="Capote T."/>
            <person name="Chaves I."/>
            <person name="Simoes F."/>
            <person name="Abreu I."/>
            <person name="Carrasquinho I."/>
            <person name="Faro C."/>
            <person name="Guimaraes J.B."/>
            <person name="Mendonca D."/>
            <person name="Nobrega F."/>
            <person name="Rodrigues L."/>
            <person name="Saibo N.J.M."/>
            <person name="Varela M.C."/>
            <person name="Egas C."/>
            <person name="Matos J."/>
            <person name="Miguel C.M."/>
            <person name="Oliveira M.M."/>
            <person name="Ricardo C.P."/>
            <person name="Goncalves S."/>
        </authorList>
    </citation>
    <scope>NUCLEOTIDE SEQUENCE [LARGE SCALE GENOMIC DNA]</scope>
    <source>
        <strain evidence="2">cv. HL8</strain>
    </source>
</reference>
<gene>
    <name evidence="1" type="ORF">CFP56_037934</name>
</gene>
<dbReference type="Pfam" id="PF05056">
    <property type="entry name" value="DUF674"/>
    <property type="match status" value="2"/>
</dbReference>
<protein>
    <submittedName>
        <fullName evidence="1">Uncharacterized protein</fullName>
    </submittedName>
</protein>
<dbReference type="EMBL" id="PKMF04000710">
    <property type="protein sequence ID" value="KAK7821155.1"/>
    <property type="molecule type" value="Genomic_DNA"/>
</dbReference>
<keyword evidence="2" id="KW-1185">Reference proteome</keyword>
<dbReference type="PANTHER" id="PTHR33103:SF19">
    <property type="entry name" value="OS09G0544700 PROTEIN"/>
    <property type="match status" value="1"/>
</dbReference>
<dbReference type="Proteomes" id="UP000237347">
    <property type="component" value="Unassembled WGS sequence"/>
</dbReference>
<name>A0AAW0J3F3_QUESU</name>
<proteinExistence type="predicted"/>
<dbReference type="PANTHER" id="PTHR33103">
    <property type="entry name" value="OS01G0153900 PROTEIN"/>
    <property type="match status" value="1"/>
</dbReference>
<dbReference type="AlphaFoldDB" id="A0AAW0J3F3"/>
<dbReference type="InterPro" id="IPR007750">
    <property type="entry name" value="DUF674"/>
</dbReference>